<evidence type="ECO:0000256" key="1">
    <source>
        <dbReference type="SAM" id="SignalP"/>
    </source>
</evidence>
<gene>
    <name evidence="2" type="ORF">BQ8794_110135</name>
</gene>
<evidence type="ECO:0008006" key="4">
    <source>
        <dbReference type="Google" id="ProtNLM"/>
    </source>
</evidence>
<sequence>MRPALTGLFALGVLLVPSGAEAAMQFRCSWEGRMPVAITVEGDANALRYSPYDVGGSYYDIVATRSGVWLLLDEPKPVLSIQMIWPDPPITVVLDASFDGGRCWK</sequence>
<dbReference type="AlphaFoldDB" id="A0A1R3V0C0"/>
<proteinExistence type="predicted"/>
<feature type="chain" id="PRO_5010372607" description="Secreted protein" evidence="1">
    <location>
        <begin position="23"/>
        <end position="105"/>
    </location>
</feature>
<evidence type="ECO:0000313" key="2">
    <source>
        <dbReference type="EMBL" id="SIT53329.1"/>
    </source>
</evidence>
<keyword evidence="3" id="KW-1185">Reference proteome</keyword>
<evidence type="ECO:0000313" key="3">
    <source>
        <dbReference type="Proteomes" id="UP000188388"/>
    </source>
</evidence>
<protein>
    <recommendedName>
        <fullName evidence="4">Secreted protein</fullName>
    </recommendedName>
</protein>
<organism evidence="2 3">
    <name type="scientific">Mesorhizobium prunaredense</name>
    <dbReference type="NCBI Taxonomy" id="1631249"/>
    <lineage>
        <taxon>Bacteria</taxon>
        <taxon>Pseudomonadati</taxon>
        <taxon>Pseudomonadota</taxon>
        <taxon>Alphaproteobacteria</taxon>
        <taxon>Hyphomicrobiales</taxon>
        <taxon>Phyllobacteriaceae</taxon>
        <taxon>Mesorhizobium</taxon>
    </lineage>
</organism>
<accession>A0A1R3V0C0</accession>
<reference evidence="3" key="1">
    <citation type="submission" date="2017-01" db="EMBL/GenBank/DDBJ databases">
        <authorList>
            <person name="Brunel B."/>
        </authorList>
    </citation>
    <scope>NUCLEOTIDE SEQUENCE [LARGE SCALE GENOMIC DNA]</scope>
</reference>
<feature type="signal peptide" evidence="1">
    <location>
        <begin position="1"/>
        <end position="22"/>
    </location>
</feature>
<keyword evidence="1" id="KW-0732">Signal</keyword>
<dbReference type="EMBL" id="FTPD01000003">
    <property type="protein sequence ID" value="SIT53329.1"/>
    <property type="molecule type" value="Genomic_DNA"/>
</dbReference>
<name>A0A1R3V0C0_9HYPH</name>
<dbReference type="Proteomes" id="UP000188388">
    <property type="component" value="Unassembled WGS sequence"/>
</dbReference>